<evidence type="ECO:0000313" key="1">
    <source>
        <dbReference type="EMBL" id="GGH98152.1"/>
    </source>
</evidence>
<dbReference type="InterPro" id="IPR027417">
    <property type="entry name" value="P-loop_NTPase"/>
</dbReference>
<keyword evidence="4" id="KW-1185">Reference proteome</keyword>
<evidence type="ECO:0000313" key="4">
    <source>
        <dbReference type="Proteomes" id="UP000818603"/>
    </source>
</evidence>
<dbReference type="RefSeq" id="WP_155140241.1">
    <property type="nucleotide sequence ID" value="NZ_BMGZ01000002.1"/>
</dbReference>
<reference evidence="1" key="1">
    <citation type="journal article" date="2014" name="Int. J. Syst. Evol. Microbiol.">
        <title>Complete genome sequence of Corynebacterium casei LMG S-19264T (=DSM 44701T), isolated from a smear-ripened cheese.</title>
        <authorList>
            <consortium name="US DOE Joint Genome Institute (JGI-PGF)"/>
            <person name="Walter F."/>
            <person name="Albersmeier A."/>
            <person name="Kalinowski J."/>
            <person name="Ruckert C."/>
        </authorList>
    </citation>
    <scope>NUCLEOTIDE SEQUENCE</scope>
    <source>
        <strain evidence="1">CGMCC 1.14984</strain>
    </source>
</reference>
<organism evidence="1 3">
    <name type="scientific">Aquisalinus luteolus</name>
    <dbReference type="NCBI Taxonomy" id="1566827"/>
    <lineage>
        <taxon>Bacteria</taxon>
        <taxon>Pseudomonadati</taxon>
        <taxon>Pseudomonadota</taxon>
        <taxon>Alphaproteobacteria</taxon>
        <taxon>Parvularculales</taxon>
        <taxon>Parvularculaceae</taxon>
        <taxon>Aquisalinus</taxon>
    </lineage>
</organism>
<reference evidence="1" key="3">
    <citation type="submission" date="2020-09" db="EMBL/GenBank/DDBJ databases">
        <authorList>
            <person name="Sun Q."/>
            <person name="Zhou Y."/>
        </authorList>
    </citation>
    <scope>NUCLEOTIDE SEQUENCE</scope>
    <source>
        <strain evidence="1">CGMCC 1.14984</strain>
    </source>
</reference>
<gene>
    <name evidence="2" type="ORF">FF098_010480</name>
    <name evidence="1" type="ORF">GCM10011355_21070</name>
</gene>
<dbReference type="SUPFAM" id="SSF52540">
    <property type="entry name" value="P-loop containing nucleoside triphosphate hydrolases"/>
    <property type="match status" value="1"/>
</dbReference>
<evidence type="ECO:0000313" key="3">
    <source>
        <dbReference type="Proteomes" id="UP000621856"/>
    </source>
</evidence>
<name>A0A8J3ERC7_9PROT</name>
<proteinExistence type="predicted"/>
<dbReference type="EMBL" id="BMGZ01000002">
    <property type="protein sequence ID" value="GGH98152.1"/>
    <property type="molecule type" value="Genomic_DNA"/>
</dbReference>
<accession>A0A8J3ERC7</accession>
<dbReference type="Proteomes" id="UP000818603">
    <property type="component" value="Unassembled WGS sequence"/>
</dbReference>
<dbReference type="Gene3D" id="3.40.50.300">
    <property type="entry name" value="P-loop containing nucleotide triphosphate hydrolases"/>
    <property type="match status" value="1"/>
</dbReference>
<reference evidence="2 4" key="2">
    <citation type="submission" date="2020-02" db="EMBL/GenBank/DDBJ databases">
        <title>Genome sequence of Parvularcula flava strain NH6-79.</title>
        <authorList>
            <person name="Abdul Karim M.H."/>
            <person name="Lam M.Q."/>
            <person name="Chen S.J."/>
            <person name="Yahya A."/>
            <person name="Shahir S."/>
            <person name="Shamsir M.S."/>
            <person name="Chong C.S."/>
        </authorList>
    </citation>
    <scope>NUCLEOTIDE SEQUENCE [LARGE SCALE GENOMIC DNA]</scope>
    <source>
        <strain evidence="2 4">NH6-79</strain>
    </source>
</reference>
<dbReference type="Proteomes" id="UP000621856">
    <property type="component" value="Unassembled WGS sequence"/>
</dbReference>
<protein>
    <submittedName>
        <fullName evidence="1">Uncharacterized protein</fullName>
    </submittedName>
</protein>
<dbReference type="EMBL" id="VCJR02000002">
    <property type="protein sequence ID" value="NHK28330.1"/>
    <property type="molecule type" value="Genomic_DNA"/>
</dbReference>
<evidence type="ECO:0000313" key="2">
    <source>
        <dbReference type="EMBL" id="NHK28330.1"/>
    </source>
</evidence>
<sequence>MKVIIHGGTHKTGTTSLQSALKKHRLRLLDSGIWYPRDGEQQSHFLLNVKRQGWNDTALKKTIAAVRRKGAHTMILSMEGVSTFSEDYFRRLTASLEGCELAYVFTFRHWSQYLPSRWRQYLRRRDSQTLRQYLDRIVQDDHIDCRPDRILDNALGSGNCAVKAVSYDHAVADDGSVLRPLYAAFGFGEDLQQALLSEEPWLHQSTETEPFEIFRLINGVIADMLGLPQDDNYHAVLQGRVIDVPFILGRQKLPVEIISRAREIIPAQDEHLHFGEGWQISERLSRFRHLFTNIGDRPIFPDVPVTDLTCNPAQWQDIAGDDMIRAFAENQLPAILERLEKRRAATAEHMS</sequence>
<dbReference type="AlphaFoldDB" id="A0A8J3ERC7"/>
<comment type="caution">
    <text evidence="1">The sequence shown here is derived from an EMBL/GenBank/DDBJ whole genome shotgun (WGS) entry which is preliminary data.</text>
</comment>